<protein>
    <recommendedName>
        <fullName evidence="12">AN1-type domain-containing protein</fullName>
    </recommendedName>
</protein>
<dbReference type="Gramene" id="PUZ51617">
    <property type="protein sequence ID" value="PUZ51617"/>
    <property type="gene ID" value="GQ55_6G202600"/>
</dbReference>
<dbReference type="Pfam" id="PF01754">
    <property type="entry name" value="zf-A20"/>
    <property type="match status" value="2"/>
</dbReference>
<dbReference type="PANTHER" id="PTHR10634">
    <property type="entry name" value="AN1-TYPE ZINC FINGER PROTEIN"/>
    <property type="match status" value="1"/>
</dbReference>
<dbReference type="FunFam" id="4.10.1110.10:FF:000001">
    <property type="entry name" value="Zinc finger AN1-type containing 6"/>
    <property type="match status" value="1"/>
</dbReference>
<evidence type="ECO:0000256" key="1">
    <source>
        <dbReference type="ARBA" id="ARBA00003732"/>
    </source>
</evidence>
<dbReference type="AlphaFoldDB" id="A0A2T7D7S4"/>
<name>A0A2T7D7S4_9POAL</name>
<sequence>MAAERQEVSGGGAAPMCANGCGFFGSAATKNMCSKCYKEHVMKTADTAAATVAEKKADDVAPAPAPAVEESGSSTETTEEHEKHEAAAAAGASADSAEPVMCADGCSFFGSAATKNLCSSCYRDLLKAADAGPAVAEKIEAAPEHPAPEASAAASSSAAPAAEAPAAKPAAEAPAAKPAPSRCTSCNKKVGLLGFVCRCGGTFCSLHRYTDEHACGYDFKTAGREQIAKKNPVVVAPKINKI</sequence>
<dbReference type="OrthoDB" id="428577at2759"/>
<dbReference type="InterPro" id="IPR000058">
    <property type="entry name" value="Znf_AN1"/>
</dbReference>
<dbReference type="InterPro" id="IPR002653">
    <property type="entry name" value="Znf_A20"/>
</dbReference>
<evidence type="ECO:0008006" key="12">
    <source>
        <dbReference type="Google" id="ProtNLM"/>
    </source>
</evidence>
<comment type="function">
    <text evidence="1">May be involved in environmental stress response.</text>
</comment>
<dbReference type="PROSITE" id="PS51039">
    <property type="entry name" value="ZF_AN1"/>
    <property type="match status" value="1"/>
</dbReference>
<feature type="region of interest" description="Disordered" evidence="7">
    <location>
        <begin position="56"/>
        <end position="92"/>
    </location>
</feature>
<dbReference type="Gene3D" id="1.20.5.4770">
    <property type="match status" value="2"/>
</dbReference>
<feature type="compositionally biased region" description="Low complexity" evidence="7">
    <location>
        <begin position="60"/>
        <end position="76"/>
    </location>
</feature>
<dbReference type="SUPFAM" id="SSF57716">
    <property type="entry name" value="Glucocorticoid receptor-like (DNA-binding domain)"/>
    <property type="match status" value="2"/>
</dbReference>
<dbReference type="STRING" id="1504633.A0A2T7D7S4"/>
<keyword evidence="5" id="KW-0346">Stress response</keyword>
<dbReference type="InterPro" id="IPR035896">
    <property type="entry name" value="AN1-like_Znf"/>
</dbReference>
<feature type="domain" description="A20-type" evidence="8">
    <location>
        <begin position="96"/>
        <end position="130"/>
    </location>
</feature>
<evidence type="ECO:0000313" key="11">
    <source>
        <dbReference type="Proteomes" id="UP000244336"/>
    </source>
</evidence>
<dbReference type="SUPFAM" id="SSF118310">
    <property type="entry name" value="AN1-like Zinc finger"/>
    <property type="match status" value="1"/>
</dbReference>
<dbReference type="SMART" id="SM00154">
    <property type="entry name" value="ZnF_AN1"/>
    <property type="match status" value="1"/>
</dbReference>
<evidence type="ECO:0000256" key="7">
    <source>
        <dbReference type="SAM" id="MobiDB-lite"/>
    </source>
</evidence>
<evidence type="ECO:0000313" key="10">
    <source>
        <dbReference type="EMBL" id="PUZ51617.1"/>
    </source>
</evidence>
<accession>A0A2T7D7S4</accession>
<keyword evidence="3 6" id="KW-0863">Zinc-finger</keyword>
<feature type="domain" description="A20-type" evidence="8">
    <location>
        <begin position="11"/>
        <end position="45"/>
    </location>
</feature>
<reference evidence="10 11" key="1">
    <citation type="submission" date="2018-04" db="EMBL/GenBank/DDBJ databases">
        <title>WGS assembly of Panicum hallii var. hallii HAL2.</title>
        <authorList>
            <person name="Lovell J."/>
            <person name="Jenkins J."/>
            <person name="Lowry D."/>
            <person name="Mamidi S."/>
            <person name="Sreedasyam A."/>
            <person name="Weng X."/>
            <person name="Barry K."/>
            <person name="Bonette J."/>
            <person name="Campitelli B."/>
            <person name="Daum C."/>
            <person name="Gordon S."/>
            <person name="Gould B."/>
            <person name="Lipzen A."/>
            <person name="MacQueen A."/>
            <person name="Palacio-Mejia J."/>
            <person name="Plott C."/>
            <person name="Shakirov E."/>
            <person name="Shu S."/>
            <person name="Yoshinaga Y."/>
            <person name="Zane M."/>
            <person name="Rokhsar D."/>
            <person name="Grimwood J."/>
            <person name="Schmutz J."/>
            <person name="Juenger T."/>
        </authorList>
    </citation>
    <scope>NUCLEOTIDE SEQUENCE [LARGE SCALE GENOMIC DNA]</scope>
    <source>
        <strain evidence="11">cv. HAL2</strain>
    </source>
</reference>
<gene>
    <name evidence="10" type="ORF">GQ55_6G202600</name>
</gene>
<dbReference type="GO" id="GO:0003677">
    <property type="term" value="F:DNA binding"/>
    <property type="evidence" value="ECO:0007669"/>
    <property type="project" value="InterPro"/>
</dbReference>
<evidence type="ECO:0000256" key="6">
    <source>
        <dbReference type="PROSITE-ProRule" id="PRU00449"/>
    </source>
</evidence>
<feature type="compositionally biased region" description="Low complexity" evidence="7">
    <location>
        <begin position="148"/>
        <end position="181"/>
    </location>
</feature>
<dbReference type="Pfam" id="PF01428">
    <property type="entry name" value="zf-AN1"/>
    <property type="match status" value="1"/>
</dbReference>
<organism evidence="10 11">
    <name type="scientific">Panicum hallii var. hallii</name>
    <dbReference type="NCBI Taxonomy" id="1504633"/>
    <lineage>
        <taxon>Eukaryota</taxon>
        <taxon>Viridiplantae</taxon>
        <taxon>Streptophyta</taxon>
        <taxon>Embryophyta</taxon>
        <taxon>Tracheophyta</taxon>
        <taxon>Spermatophyta</taxon>
        <taxon>Magnoliopsida</taxon>
        <taxon>Liliopsida</taxon>
        <taxon>Poales</taxon>
        <taxon>Poaceae</taxon>
        <taxon>PACMAD clade</taxon>
        <taxon>Panicoideae</taxon>
        <taxon>Panicodae</taxon>
        <taxon>Paniceae</taxon>
        <taxon>Panicinae</taxon>
        <taxon>Panicum</taxon>
        <taxon>Panicum sect. Panicum</taxon>
    </lineage>
</organism>
<proteinExistence type="predicted"/>
<dbReference type="SMART" id="SM00259">
    <property type="entry name" value="ZnF_A20"/>
    <property type="match status" value="2"/>
</dbReference>
<evidence type="ECO:0000256" key="5">
    <source>
        <dbReference type="ARBA" id="ARBA00023016"/>
    </source>
</evidence>
<dbReference type="PANTHER" id="PTHR10634:SF147">
    <property type="entry name" value="A20-TYPE DOMAIN-CONTAINING PROTEIN"/>
    <property type="match status" value="1"/>
</dbReference>
<feature type="domain" description="AN1-type" evidence="9">
    <location>
        <begin position="177"/>
        <end position="223"/>
    </location>
</feature>
<keyword evidence="4" id="KW-0862">Zinc</keyword>
<dbReference type="Proteomes" id="UP000244336">
    <property type="component" value="Chromosome 6"/>
</dbReference>
<feature type="region of interest" description="Disordered" evidence="7">
    <location>
        <begin position="143"/>
        <end position="182"/>
    </location>
</feature>
<dbReference type="InterPro" id="IPR050652">
    <property type="entry name" value="AN1_A20_ZnFinger"/>
</dbReference>
<dbReference type="GO" id="GO:0008270">
    <property type="term" value="F:zinc ion binding"/>
    <property type="evidence" value="ECO:0007669"/>
    <property type="project" value="UniProtKB-KW"/>
</dbReference>
<evidence type="ECO:0000256" key="2">
    <source>
        <dbReference type="ARBA" id="ARBA00022723"/>
    </source>
</evidence>
<keyword evidence="2" id="KW-0479">Metal-binding</keyword>
<dbReference type="PROSITE" id="PS51036">
    <property type="entry name" value="ZF_A20"/>
    <property type="match status" value="2"/>
</dbReference>
<keyword evidence="11" id="KW-1185">Reference proteome</keyword>
<dbReference type="EMBL" id="CM009754">
    <property type="protein sequence ID" value="PUZ51617.1"/>
    <property type="molecule type" value="Genomic_DNA"/>
</dbReference>
<evidence type="ECO:0000259" key="8">
    <source>
        <dbReference type="PROSITE" id="PS51036"/>
    </source>
</evidence>
<evidence type="ECO:0000256" key="4">
    <source>
        <dbReference type="ARBA" id="ARBA00022833"/>
    </source>
</evidence>
<dbReference type="Gene3D" id="4.10.1110.10">
    <property type="entry name" value="AN1-like Zinc finger"/>
    <property type="match status" value="1"/>
</dbReference>
<evidence type="ECO:0000256" key="3">
    <source>
        <dbReference type="ARBA" id="ARBA00022771"/>
    </source>
</evidence>
<evidence type="ECO:0000259" key="9">
    <source>
        <dbReference type="PROSITE" id="PS51039"/>
    </source>
</evidence>